<evidence type="ECO:0000256" key="1">
    <source>
        <dbReference type="ARBA" id="ARBA00001947"/>
    </source>
</evidence>
<reference evidence="7 8" key="1">
    <citation type="submission" date="2024-09" db="EMBL/GenBank/DDBJ databases">
        <authorList>
            <person name="Sun Q."/>
            <person name="Mori K."/>
        </authorList>
    </citation>
    <scope>NUCLEOTIDE SEQUENCE [LARGE SCALE GENOMIC DNA]</scope>
    <source>
        <strain evidence="7 8">TBRC 7907</strain>
    </source>
</reference>
<keyword evidence="8" id="KW-1185">Reference proteome</keyword>
<organism evidence="7 8">
    <name type="scientific">Allokutzneria oryzae</name>
    <dbReference type="NCBI Taxonomy" id="1378989"/>
    <lineage>
        <taxon>Bacteria</taxon>
        <taxon>Bacillati</taxon>
        <taxon>Actinomycetota</taxon>
        <taxon>Actinomycetes</taxon>
        <taxon>Pseudonocardiales</taxon>
        <taxon>Pseudonocardiaceae</taxon>
        <taxon>Allokutzneria</taxon>
    </lineage>
</organism>
<comment type="similarity">
    <text evidence="2">Belongs to the histone deacetylase family.</text>
</comment>
<dbReference type="InterPro" id="IPR037138">
    <property type="entry name" value="His_deacetylse_dom_sf"/>
</dbReference>
<dbReference type="Gene3D" id="3.40.800.20">
    <property type="entry name" value="Histone deacetylase domain"/>
    <property type="match status" value="1"/>
</dbReference>
<dbReference type="SUPFAM" id="SSF52768">
    <property type="entry name" value="Arginase/deacetylase"/>
    <property type="match status" value="1"/>
</dbReference>
<comment type="cofactor">
    <cofactor evidence="1">
        <name>Zn(2+)</name>
        <dbReference type="ChEBI" id="CHEBI:29105"/>
    </cofactor>
</comment>
<evidence type="ECO:0000256" key="4">
    <source>
        <dbReference type="ARBA" id="ARBA00022801"/>
    </source>
</evidence>
<feature type="domain" description="Histone deacetylase" evidence="6">
    <location>
        <begin position="34"/>
        <end position="324"/>
    </location>
</feature>
<dbReference type="EMBL" id="JBHLZU010000020">
    <property type="protein sequence ID" value="MFB9907151.1"/>
    <property type="molecule type" value="Genomic_DNA"/>
</dbReference>
<dbReference type="InterPro" id="IPR000286">
    <property type="entry name" value="HDACs"/>
</dbReference>
<name>A0ABV6A1X7_9PSEU</name>
<evidence type="ECO:0000256" key="3">
    <source>
        <dbReference type="ARBA" id="ARBA00022723"/>
    </source>
</evidence>
<keyword evidence="3" id="KW-0479">Metal-binding</keyword>
<evidence type="ECO:0000313" key="7">
    <source>
        <dbReference type="EMBL" id="MFB9907151.1"/>
    </source>
</evidence>
<dbReference type="PANTHER" id="PTHR10625">
    <property type="entry name" value="HISTONE DEACETYLASE HDAC1-RELATED"/>
    <property type="match status" value="1"/>
</dbReference>
<accession>A0ABV6A1X7</accession>
<proteinExistence type="inferred from homology"/>
<evidence type="ECO:0000259" key="6">
    <source>
        <dbReference type="Pfam" id="PF00850"/>
    </source>
</evidence>
<dbReference type="Pfam" id="PF00850">
    <property type="entry name" value="Hist_deacetyl"/>
    <property type="match status" value="1"/>
</dbReference>
<dbReference type="PRINTS" id="PR01270">
    <property type="entry name" value="HDASUPER"/>
</dbReference>
<sequence length="383" mass="40544">MDVFWHEDCFAHDAGHGLWELPGDWSWLDVAEQHPENADRLRTMLTVLRRGPIAPKLTWHEGRAATEDELATVHERGYLEALRAACAGPGRVALEENTVVGPGSWPAILAAAGTTLAAMEAVLDGRTTLAYAMVRPPGHHAQPAAADGYCMVNNIALAAAAARRRGAARVAILDWDVHHGNGTQEAFLDDPDVLTISVHMRHGSWGSSHPQTGAPDELGARGRNVNIELSLGAGDTAYLRALDEVAAPLLRAFRPEVLLCASGFDASAFDPNGRHNVTAEGYRAVGRRVAGLADELTGGRLLLTQEGGYQRGYAAVCLHALVEGLLGVAQEPLVGSGVDTLSLPDPIAYVPDDAVRNAAVTDADLAAVRAALAPHWPGVFPAP</sequence>
<comment type="caution">
    <text evidence="7">The sequence shown here is derived from an EMBL/GenBank/DDBJ whole genome shotgun (WGS) entry which is preliminary data.</text>
</comment>
<dbReference type="InterPro" id="IPR023696">
    <property type="entry name" value="Ureohydrolase_dom_sf"/>
</dbReference>
<protein>
    <submittedName>
        <fullName evidence="7">Histone deacetylase</fullName>
    </submittedName>
</protein>
<evidence type="ECO:0000256" key="5">
    <source>
        <dbReference type="ARBA" id="ARBA00022833"/>
    </source>
</evidence>
<dbReference type="PANTHER" id="PTHR10625:SF17">
    <property type="entry name" value="HISTONE DEACETYLASE 8"/>
    <property type="match status" value="1"/>
</dbReference>
<keyword evidence="4" id="KW-0378">Hydrolase</keyword>
<keyword evidence="5" id="KW-0862">Zinc</keyword>
<dbReference type="RefSeq" id="WP_377856777.1">
    <property type="nucleotide sequence ID" value="NZ_JBHLZU010000020.1"/>
</dbReference>
<gene>
    <name evidence="7" type="ORF">ACFFQA_24715</name>
</gene>
<evidence type="ECO:0000313" key="8">
    <source>
        <dbReference type="Proteomes" id="UP001589693"/>
    </source>
</evidence>
<evidence type="ECO:0000256" key="2">
    <source>
        <dbReference type="ARBA" id="ARBA00005947"/>
    </source>
</evidence>
<dbReference type="Proteomes" id="UP001589693">
    <property type="component" value="Unassembled WGS sequence"/>
</dbReference>
<dbReference type="InterPro" id="IPR023801">
    <property type="entry name" value="His_deacetylse_dom"/>
</dbReference>